<dbReference type="KEGG" id="ssm:Spirs_0711"/>
<feature type="transmembrane region" description="Helical" evidence="3">
    <location>
        <begin position="313"/>
        <end position="332"/>
    </location>
</feature>
<dbReference type="eggNOG" id="COG1216">
    <property type="taxonomic scope" value="Bacteria"/>
</dbReference>
<keyword evidence="3" id="KW-1133">Transmembrane helix</keyword>
<proteinExistence type="predicted"/>
<dbReference type="GO" id="GO:0016758">
    <property type="term" value="F:hexosyltransferase activity"/>
    <property type="evidence" value="ECO:0007669"/>
    <property type="project" value="UniProtKB-ARBA"/>
</dbReference>
<dbReference type="STRING" id="573413.Spirs_0711"/>
<evidence type="ECO:0000256" key="1">
    <source>
        <dbReference type="ARBA" id="ARBA00022676"/>
    </source>
</evidence>
<keyword evidence="6" id="KW-1185">Reference proteome</keyword>
<dbReference type="Pfam" id="PF00535">
    <property type="entry name" value="Glycos_transf_2"/>
    <property type="match status" value="1"/>
</dbReference>
<dbReference type="InterPro" id="IPR001173">
    <property type="entry name" value="Glyco_trans_2-like"/>
</dbReference>
<evidence type="ECO:0000256" key="2">
    <source>
        <dbReference type="ARBA" id="ARBA00022679"/>
    </source>
</evidence>
<dbReference type="CAZy" id="GT2">
    <property type="family name" value="Glycosyltransferase Family 2"/>
</dbReference>
<dbReference type="PANTHER" id="PTHR22916">
    <property type="entry name" value="GLYCOSYLTRANSFERASE"/>
    <property type="match status" value="1"/>
</dbReference>
<name>E1RBW6_SEDSS</name>
<evidence type="ECO:0000313" key="5">
    <source>
        <dbReference type="EMBL" id="ADK79846.1"/>
    </source>
</evidence>
<keyword evidence="1" id="KW-0328">Glycosyltransferase</keyword>
<keyword evidence="2 5" id="KW-0808">Transferase</keyword>
<dbReference type="CDD" id="cd00761">
    <property type="entry name" value="Glyco_tranf_GTA_type"/>
    <property type="match status" value="1"/>
</dbReference>
<evidence type="ECO:0000259" key="4">
    <source>
        <dbReference type="Pfam" id="PF00535"/>
    </source>
</evidence>
<dbReference type="HOGENOM" id="CLU_025996_25_3_12"/>
<gene>
    <name evidence="5" type="ordered locus">Spirs_0711</name>
</gene>
<dbReference type="Gene3D" id="3.90.550.10">
    <property type="entry name" value="Spore Coat Polysaccharide Biosynthesis Protein SpsA, Chain A"/>
    <property type="match status" value="1"/>
</dbReference>
<feature type="domain" description="Glycosyltransferase 2-like" evidence="4">
    <location>
        <begin position="9"/>
        <end position="147"/>
    </location>
</feature>
<keyword evidence="3" id="KW-0472">Membrane</keyword>
<evidence type="ECO:0000256" key="3">
    <source>
        <dbReference type="SAM" id="Phobius"/>
    </source>
</evidence>
<dbReference type="AlphaFoldDB" id="E1RBW6"/>
<dbReference type="OrthoDB" id="359254at2"/>
<dbReference type="PANTHER" id="PTHR22916:SF51">
    <property type="entry name" value="GLYCOSYLTRANSFERASE EPSH-RELATED"/>
    <property type="match status" value="1"/>
</dbReference>
<protein>
    <submittedName>
        <fullName evidence="5">Glycosyl transferase family 2</fullName>
    </submittedName>
</protein>
<sequence>MRLPVVTVSVIVTVYNTAPYLERCLDSLLAQSLEDLEIIVIDDASTDGSRDIAERYAEIDTRIHCIPLSENTPGGTGIPSNIGIRQARGRYVGFTDGDDWVEPELFETLYRAAEENEADFSLCDFYTAPEGCEPIAAYDRHHWSGLALSAPIDLDEESRRALLLLSPVPWRKLYRRNFLLSQQLFFPEGEFFFEDTPFHFFTVLAARRVILIDKPLYYHRLFRTGQSMEGGGTKFLAFIAHFGFMADFITSRGLWDQHGIDFIIMMLNNAYWVWDRLGRKERKAFFLDCNRLLHAHPSEKKRRKRFLRRDQRIAFYIVYKNMIKVFSIYITLRKKGVDVYKKIMG</sequence>
<accession>E1RBW6</accession>
<dbReference type="Proteomes" id="UP000002318">
    <property type="component" value="Chromosome"/>
</dbReference>
<keyword evidence="3" id="KW-0812">Transmembrane</keyword>
<reference evidence="5 6" key="1">
    <citation type="journal article" date="2010" name="Stand. Genomic Sci.">
        <title>Complete genome sequence of Spirochaeta smaragdinae type strain (SEBR 4228).</title>
        <authorList>
            <person name="Mavromatis K."/>
            <person name="Yasawong M."/>
            <person name="Chertkov O."/>
            <person name="Lapidus A."/>
            <person name="Lucas S."/>
            <person name="Nolan M."/>
            <person name="Del Rio T.G."/>
            <person name="Tice H."/>
            <person name="Cheng J.F."/>
            <person name="Pitluck S."/>
            <person name="Liolios K."/>
            <person name="Ivanova N."/>
            <person name="Tapia R."/>
            <person name="Han C."/>
            <person name="Bruce D."/>
            <person name="Goodwin L."/>
            <person name="Pati A."/>
            <person name="Chen A."/>
            <person name="Palaniappan K."/>
            <person name="Land M."/>
            <person name="Hauser L."/>
            <person name="Chang Y.J."/>
            <person name="Jeffries C.D."/>
            <person name="Detter J.C."/>
            <person name="Rohde M."/>
            <person name="Brambilla E."/>
            <person name="Spring S."/>
            <person name="Goker M."/>
            <person name="Sikorski J."/>
            <person name="Woyke T."/>
            <person name="Bristow J."/>
            <person name="Eisen J.A."/>
            <person name="Markowitz V."/>
            <person name="Hugenholtz P."/>
            <person name="Klenk H.P."/>
            <person name="Kyrpides N.C."/>
        </authorList>
    </citation>
    <scope>NUCLEOTIDE SEQUENCE [LARGE SCALE GENOMIC DNA]</scope>
    <source>
        <strain evidence="6">DSM 11293 / JCM 15392 / SEBR 4228</strain>
    </source>
</reference>
<organism evidence="5 6">
    <name type="scientific">Sediminispirochaeta smaragdinae (strain DSM 11293 / JCM 15392 / SEBR 4228)</name>
    <name type="common">Spirochaeta smaragdinae</name>
    <dbReference type="NCBI Taxonomy" id="573413"/>
    <lineage>
        <taxon>Bacteria</taxon>
        <taxon>Pseudomonadati</taxon>
        <taxon>Spirochaetota</taxon>
        <taxon>Spirochaetia</taxon>
        <taxon>Spirochaetales</taxon>
        <taxon>Spirochaetaceae</taxon>
        <taxon>Sediminispirochaeta</taxon>
    </lineage>
</organism>
<dbReference type="RefSeq" id="WP_013253310.1">
    <property type="nucleotide sequence ID" value="NC_014364.1"/>
</dbReference>
<dbReference type="InterPro" id="IPR029044">
    <property type="entry name" value="Nucleotide-diphossugar_trans"/>
</dbReference>
<dbReference type="EMBL" id="CP002116">
    <property type="protein sequence ID" value="ADK79846.1"/>
    <property type="molecule type" value="Genomic_DNA"/>
</dbReference>
<dbReference type="SUPFAM" id="SSF53448">
    <property type="entry name" value="Nucleotide-diphospho-sugar transferases"/>
    <property type="match status" value="1"/>
</dbReference>
<evidence type="ECO:0000313" key="6">
    <source>
        <dbReference type="Proteomes" id="UP000002318"/>
    </source>
</evidence>